<dbReference type="InterPro" id="IPR050109">
    <property type="entry name" value="HTH-type_TetR-like_transc_reg"/>
</dbReference>
<evidence type="ECO:0000313" key="4">
    <source>
        <dbReference type="EMBL" id="ADG76439.1"/>
    </source>
</evidence>
<dbReference type="PANTHER" id="PTHR30055:SF209">
    <property type="entry name" value="POSSIBLE TRANSCRIPTIONAL REGULATORY PROTEIN (PROBABLY TETR-FAMILY)"/>
    <property type="match status" value="1"/>
</dbReference>
<evidence type="ECO:0000313" key="5">
    <source>
        <dbReference type="Proteomes" id="UP000000849"/>
    </source>
</evidence>
<dbReference type="Proteomes" id="UP000000849">
    <property type="component" value="Chromosome"/>
</dbReference>
<accession>D5UDI3</accession>
<organism evidence="4 5">
    <name type="scientific">Cellulomonas flavigena (strain ATCC 482 / DSM 20109 / BCRC 11376 / JCM 18109 / NBRC 3775 / NCIMB 8073 / NRS 134)</name>
    <dbReference type="NCBI Taxonomy" id="446466"/>
    <lineage>
        <taxon>Bacteria</taxon>
        <taxon>Bacillati</taxon>
        <taxon>Actinomycetota</taxon>
        <taxon>Actinomycetes</taxon>
        <taxon>Micrococcales</taxon>
        <taxon>Cellulomonadaceae</taxon>
        <taxon>Cellulomonas</taxon>
    </lineage>
</organism>
<dbReference type="PANTHER" id="PTHR30055">
    <property type="entry name" value="HTH-TYPE TRANSCRIPTIONAL REGULATOR RUTR"/>
    <property type="match status" value="1"/>
</dbReference>
<dbReference type="InterPro" id="IPR001647">
    <property type="entry name" value="HTH_TetR"/>
</dbReference>
<dbReference type="InterPro" id="IPR009057">
    <property type="entry name" value="Homeodomain-like_sf"/>
</dbReference>
<protein>
    <submittedName>
        <fullName evidence="4">Transcriptional regulator, TetR family</fullName>
    </submittedName>
</protein>
<dbReference type="eggNOG" id="COG1309">
    <property type="taxonomic scope" value="Bacteria"/>
</dbReference>
<dbReference type="PRINTS" id="PR00455">
    <property type="entry name" value="HTHTETR"/>
</dbReference>
<dbReference type="OrthoDB" id="3784817at2"/>
<dbReference type="AlphaFoldDB" id="D5UDI3"/>
<dbReference type="KEGG" id="cfl:Cfla_3567"/>
<evidence type="ECO:0000256" key="1">
    <source>
        <dbReference type="ARBA" id="ARBA00023125"/>
    </source>
</evidence>
<dbReference type="GO" id="GO:0000976">
    <property type="term" value="F:transcription cis-regulatory region binding"/>
    <property type="evidence" value="ECO:0007669"/>
    <property type="project" value="TreeGrafter"/>
</dbReference>
<feature type="DNA-binding region" description="H-T-H motif" evidence="2">
    <location>
        <begin position="28"/>
        <end position="47"/>
    </location>
</feature>
<dbReference type="HOGENOM" id="CLU_082427_0_0_11"/>
<evidence type="ECO:0000259" key="3">
    <source>
        <dbReference type="PROSITE" id="PS50977"/>
    </source>
</evidence>
<dbReference type="GO" id="GO:0003700">
    <property type="term" value="F:DNA-binding transcription factor activity"/>
    <property type="evidence" value="ECO:0007669"/>
    <property type="project" value="TreeGrafter"/>
</dbReference>
<feature type="domain" description="HTH tetR-type" evidence="3">
    <location>
        <begin position="5"/>
        <end position="65"/>
    </location>
</feature>
<dbReference type="EMBL" id="CP001964">
    <property type="protein sequence ID" value="ADG76439.1"/>
    <property type="molecule type" value="Genomic_DNA"/>
</dbReference>
<proteinExistence type="predicted"/>
<evidence type="ECO:0000256" key="2">
    <source>
        <dbReference type="PROSITE-ProRule" id="PRU00335"/>
    </source>
</evidence>
<dbReference type="Pfam" id="PF00440">
    <property type="entry name" value="TetR_N"/>
    <property type="match status" value="1"/>
</dbReference>
<gene>
    <name evidence="4" type="ordered locus">Cfla_3567</name>
</gene>
<name>D5UDI3_CELFN</name>
<sequence length="234" mass="24915">MPTTAPPRRRLLDAAARLLAERPDVTPTTRELCEAAGVGAPTLYHHFGDKDGLVDAVLDDAFAAYLQRKQAVRRSADLVADLAAGWDMHVRFGLENPVLYLAMYGPARPRRARAAQVAEAALLEDMQRLADHGLLRVPPRRAVEVTQATAVGCVLQLLRTGGPADGAVARTMRDGLVATLTGLPAGGPPRPDAARRLLATLADGAEPLQPAEAALLRQWLTTLADHHDPATGGE</sequence>
<dbReference type="PROSITE" id="PS50977">
    <property type="entry name" value="HTH_TETR_2"/>
    <property type="match status" value="1"/>
</dbReference>
<reference evidence="4 5" key="1">
    <citation type="journal article" date="2010" name="Stand. Genomic Sci.">
        <title>Complete genome sequence of Cellulomonas flavigena type strain (134).</title>
        <authorList>
            <person name="Abt B."/>
            <person name="Foster B."/>
            <person name="Lapidus A."/>
            <person name="Clum A."/>
            <person name="Sun H."/>
            <person name="Pukall R."/>
            <person name="Lucas S."/>
            <person name="Glavina Del Rio T."/>
            <person name="Nolan M."/>
            <person name="Tice H."/>
            <person name="Cheng J.F."/>
            <person name="Pitluck S."/>
            <person name="Liolios K."/>
            <person name="Ivanova N."/>
            <person name="Mavromatis K."/>
            <person name="Ovchinnikova G."/>
            <person name="Pati A."/>
            <person name="Goodwin L."/>
            <person name="Chen A."/>
            <person name="Palaniappan K."/>
            <person name="Land M."/>
            <person name="Hauser L."/>
            <person name="Chang Y.J."/>
            <person name="Jeffries C.D."/>
            <person name="Rohde M."/>
            <person name="Goker M."/>
            <person name="Woyke T."/>
            <person name="Bristow J."/>
            <person name="Eisen J.A."/>
            <person name="Markowitz V."/>
            <person name="Hugenholtz P."/>
            <person name="Kyrpides N.C."/>
            <person name="Klenk H.P."/>
        </authorList>
    </citation>
    <scope>NUCLEOTIDE SEQUENCE [LARGE SCALE GENOMIC DNA]</scope>
    <source>
        <strain evidence="5">ATCC 482 / DSM 20109 / BCRC 11376 / JCM 18109 / NBRC 3775 / NCIMB 8073 / NRS 134</strain>
    </source>
</reference>
<dbReference type="SUPFAM" id="SSF46689">
    <property type="entry name" value="Homeodomain-like"/>
    <property type="match status" value="1"/>
</dbReference>
<dbReference type="Gene3D" id="1.10.357.10">
    <property type="entry name" value="Tetracycline Repressor, domain 2"/>
    <property type="match status" value="1"/>
</dbReference>
<dbReference type="RefSeq" id="WP_013118767.1">
    <property type="nucleotide sequence ID" value="NC_014151.1"/>
</dbReference>
<keyword evidence="1 2" id="KW-0238">DNA-binding</keyword>
<dbReference type="STRING" id="446466.Cfla_3567"/>
<keyword evidence="5" id="KW-1185">Reference proteome</keyword>